<dbReference type="InterPro" id="IPR013437">
    <property type="entry name" value="FtsW"/>
</dbReference>
<dbReference type="GO" id="GO:0008955">
    <property type="term" value="F:peptidoglycan glycosyltransferase activity"/>
    <property type="evidence" value="ECO:0007669"/>
    <property type="project" value="UniProtKB-EC"/>
</dbReference>
<organism evidence="22 23">
    <name type="scientific">Cohaesibacter marisflavi</name>
    <dbReference type="NCBI Taxonomy" id="655353"/>
    <lineage>
        <taxon>Bacteria</taxon>
        <taxon>Pseudomonadati</taxon>
        <taxon>Pseudomonadota</taxon>
        <taxon>Alphaproteobacteria</taxon>
        <taxon>Hyphomicrobiales</taxon>
        <taxon>Cohaesibacteraceae</taxon>
    </lineage>
</organism>
<dbReference type="PANTHER" id="PTHR30474">
    <property type="entry name" value="CELL CYCLE PROTEIN"/>
    <property type="match status" value="1"/>
</dbReference>
<keyword evidence="9" id="KW-0573">Peptidoglycan synthesis</keyword>
<evidence type="ECO:0000256" key="3">
    <source>
        <dbReference type="ARBA" id="ARBA00022475"/>
    </source>
</evidence>
<dbReference type="InterPro" id="IPR001182">
    <property type="entry name" value="FtsW/RodA"/>
</dbReference>
<dbReference type="GO" id="GO:0005886">
    <property type="term" value="C:plasma membrane"/>
    <property type="evidence" value="ECO:0007669"/>
    <property type="project" value="UniProtKB-SubCell"/>
</dbReference>
<comment type="pathway">
    <text evidence="2">Cell wall biogenesis; peptidoglycan biosynthesis.</text>
</comment>
<evidence type="ECO:0000256" key="18">
    <source>
        <dbReference type="ARBA" id="ARBA00041418"/>
    </source>
</evidence>
<sequence>MHRTRKNMLTEWWWTIDRPMLVALILLLFFGLVLSMAASPAIAMKLNLDAFHFVKRHAMFVPVALGIMIGVTFLSPRGARRLALFVLVCAFFGMVLTLLVGGSVKGAQRWISIAGFSLQPSEFMKPAFVVIVAWLFAENDRRPEIPGNLFSIVIFMIAVALLVAQPDIGQTVLLAMVWSGLFFMAGMPIFWIFLLMGLGVGGLTMAYFFVPHVTGRINRFLDPASGDTFQVDTAMDAIIRGGWLGVGPGEGTVKRTLPDSHTDFIFAVLAEEFGIIACMVLISVYLFIVVRALKLALQTQDLFKRLAISGLALLFGLQAVINIAVNLKLMPAKGMTLPFISYGGSSLLSVALTMGLLLALTRKRPEIGMEKRQFFKPYD</sequence>
<keyword evidence="12" id="KW-0131">Cell cycle</keyword>
<evidence type="ECO:0000256" key="2">
    <source>
        <dbReference type="ARBA" id="ARBA00004752"/>
    </source>
</evidence>
<evidence type="ECO:0000256" key="19">
    <source>
        <dbReference type="ARBA" id="ARBA00044770"/>
    </source>
</evidence>
<evidence type="ECO:0000256" key="6">
    <source>
        <dbReference type="ARBA" id="ARBA00022679"/>
    </source>
</evidence>
<keyword evidence="6" id="KW-0808">Transferase</keyword>
<comment type="similarity">
    <text evidence="16">Belongs to the SEDS family. FtsW subfamily.</text>
</comment>
<dbReference type="GO" id="GO:0009252">
    <property type="term" value="P:peptidoglycan biosynthetic process"/>
    <property type="evidence" value="ECO:0007669"/>
    <property type="project" value="UniProtKB-KW"/>
</dbReference>
<dbReference type="EMBL" id="FOVR01000010">
    <property type="protein sequence ID" value="SFO65220.1"/>
    <property type="molecule type" value="Genomic_DNA"/>
</dbReference>
<dbReference type="GO" id="GO:0008360">
    <property type="term" value="P:regulation of cell shape"/>
    <property type="evidence" value="ECO:0007669"/>
    <property type="project" value="UniProtKB-KW"/>
</dbReference>
<dbReference type="NCBIfam" id="TIGR02614">
    <property type="entry name" value="ftsW"/>
    <property type="match status" value="1"/>
</dbReference>
<feature type="transmembrane region" description="Helical" evidence="21">
    <location>
        <begin position="59"/>
        <end position="75"/>
    </location>
</feature>
<evidence type="ECO:0000256" key="16">
    <source>
        <dbReference type="ARBA" id="ARBA00038053"/>
    </source>
</evidence>
<evidence type="ECO:0000256" key="17">
    <source>
        <dbReference type="ARBA" id="ARBA00041185"/>
    </source>
</evidence>
<evidence type="ECO:0000256" key="13">
    <source>
        <dbReference type="ARBA" id="ARBA00023316"/>
    </source>
</evidence>
<feature type="transmembrane region" description="Helical" evidence="21">
    <location>
        <begin position="264"/>
        <end position="288"/>
    </location>
</feature>
<dbReference type="GO" id="GO:0051301">
    <property type="term" value="P:cell division"/>
    <property type="evidence" value="ECO:0007669"/>
    <property type="project" value="UniProtKB-KW"/>
</dbReference>
<evidence type="ECO:0000256" key="9">
    <source>
        <dbReference type="ARBA" id="ARBA00022984"/>
    </source>
</evidence>
<evidence type="ECO:0000256" key="21">
    <source>
        <dbReference type="SAM" id="Phobius"/>
    </source>
</evidence>
<proteinExistence type="inferred from homology"/>
<evidence type="ECO:0000256" key="8">
    <source>
        <dbReference type="ARBA" id="ARBA00022960"/>
    </source>
</evidence>
<evidence type="ECO:0000256" key="14">
    <source>
        <dbReference type="ARBA" id="ARBA00032370"/>
    </source>
</evidence>
<evidence type="ECO:0000313" key="23">
    <source>
        <dbReference type="Proteomes" id="UP000199236"/>
    </source>
</evidence>
<keyword evidence="11 21" id="KW-0472">Membrane</keyword>
<feature type="transmembrane region" description="Helical" evidence="21">
    <location>
        <begin position="82"/>
        <end position="104"/>
    </location>
</feature>
<dbReference type="GO" id="GO:0071555">
    <property type="term" value="P:cell wall organization"/>
    <property type="evidence" value="ECO:0007669"/>
    <property type="project" value="UniProtKB-KW"/>
</dbReference>
<keyword evidence="10 21" id="KW-1133">Transmembrane helix</keyword>
<evidence type="ECO:0000256" key="5">
    <source>
        <dbReference type="ARBA" id="ARBA00022676"/>
    </source>
</evidence>
<keyword evidence="8" id="KW-0133">Cell shape</keyword>
<feature type="transmembrane region" description="Helical" evidence="21">
    <location>
        <begin position="339"/>
        <end position="360"/>
    </location>
</feature>
<feature type="transmembrane region" description="Helical" evidence="21">
    <location>
        <begin position="308"/>
        <end position="327"/>
    </location>
</feature>
<dbReference type="STRING" id="655353.SAMN04488056_11047"/>
<evidence type="ECO:0000256" key="10">
    <source>
        <dbReference type="ARBA" id="ARBA00022989"/>
    </source>
</evidence>
<keyword evidence="13" id="KW-0961">Cell wall biogenesis/degradation</keyword>
<dbReference type="Proteomes" id="UP000199236">
    <property type="component" value="Unassembled WGS sequence"/>
</dbReference>
<keyword evidence="4 22" id="KW-0132">Cell division</keyword>
<evidence type="ECO:0000256" key="12">
    <source>
        <dbReference type="ARBA" id="ARBA00023306"/>
    </source>
</evidence>
<evidence type="ECO:0000313" key="22">
    <source>
        <dbReference type="EMBL" id="SFO65220.1"/>
    </source>
</evidence>
<reference evidence="22 23" key="1">
    <citation type="submission" date="2016-10" db="EMBL/GenBank/DDBJ databases">
        <authorList>
            <person name="de Groot N.N."/>
        </authorList>
    </citation>
    <scope>NUCLEOTIDE SEQUENCE [LARGE SCALE GENOMIC DNA]</scope>
    <source>
        <strain evidence="22 23">CGMCC 1.9157</strain>
    </source>
</reference>
<dbReference type="GO" id="GO:0032153">
    <property type="term" value="C:cell division site"/>
    <property type="evidence" value="ECO:0007669"/>
    <property type="project" value="TreeGrafter"/>
</dbReference>
<dbReference type="AlphaFoldDB" id="A0A1I5IXZ2"/>
<feature type="transmembrane region" description="Helical" evidence="21">
    <location>
        <begin position="149"/>
        <end position="168"/>
    </location>
</feature>
<keyword evidence="5" id="KW-0328">Glycosyltransferase</keyword>
<evidence type="ECO:0000256" key="11">
    <source>
        <dbReference type="ARBA" id="ARBA00023136"/>
    </source>
</evidence>
<dbReference type="GO" id="GO:0015648">
    <property type="term" value="F:lipid-linked peptidoglycan transporter activity"/>
    <property type="evidence" value="ECO:0007669"/>
    <property type="project" value="TreeGrafter"/>
</dbReference>
<comment type="catalytic activity">
    <reaction evidence="20">
        <text>[GlcNAc-(1-&gt;4)-Mur2Ac(oyl-L-Ala-gamma-D-Glu-L-Lys-D-Ala-D-Ala)](n)-di-trans,octa-cis-undecaprenyl diphosphate + beta-D-GlcNAc-(1-&gt;4)-Mur2Ac(oyl-L-Ala-gamma-D-Glu-L-Lys-D-Ala-D-Ala)-di-trans,octa-cis-undecaprenyl diphosphate = [GlcNAc-(1-&gt;4)-Mur2Ac(oyl-L-Ala-gamma-D-Glu-L-Lys-D-Ala-D-Ala)](n+1)-di-trans,octa-cis-undecaprenyl diphosphate + di-trans,octa-cis-undecaprenyl diphosphate + H(+)</text>
        <dbReference type="Rhea" id="RHEA:23708"/>
        <dbReference type="Rhea" id="RHEA-COMP:9602"/>
        <dbReference type="Rhea" id="RHEA-COMP:9603"/>
        <dbReference type="ChEBI" id="CHEBI:15378"/>
        <dbReference type="ChEBI" id="CHEBI:58405"/>
        <dbReference type="ChEBI" id="CHEBI:60033"/>
        <dbReference type="ChEBI" id="CHEBI:78435"/>
        <dbReference type="EC" id="2.4.99.28"/>
    </reaction>
</comment>
<evidence type="ECO:0000256" key="20">
    <source>
        <dbReference type="ARBA" id="ARBA00049902"/>
    </source>
</evidence>
<gene>
    <name evidence="22" type="ORF">SAMN04488056_11047</name>
</gene>
<keyword evidence="3" id="KW-1003">Cell membrane</keyword>
<accession>A0A1I5IXZ2</accession>
<dbReference type="PANTHER" id="PTHR30474:SF2">
    <property type="entry name" value="PEPTIDOGLYCAN GLYCOSYLTRANSFERASE FTSW-RELATED"/>
    <property type="match status" value="1"/>
</dbReference>
<keyword evidence="23" id="KW-1185">Reference proteome</keyword>
<feature type="transmembrane region" description="Helical" evidence="21">
    <location>
        <begin position="188"/>
        <end position="210"/>
    </location>
</feature>
<evidence type="ECO:0000256" key="1">
    <source>
        <dbReference type="ARBA" id="ARBA00004651"/>
    </source>
</evidence>
<comment type="subcellular location">
    <subcellularLocation>
        <location evidence="1">Cell membrane</location>
        <topology evidence="1">Multi-pass membrane protein</topology>
    </subcellularLocation>
</comment>
<evidence type="ECO:0000256" key="4">
    <source>
        <dbReference type="ARBA" id="ARBA00022618"/>
    </source>
</evidence>
<protein>
    <recommendedName>
        <fullName evidence="17">Probable peptidoglycan glycosyltransferase FtsW</fullName>
        <ecNumber evidence="19">2.4.99.28</ecNumber>
    </recommendedName>
    <alternativeName>
        <fullName evidence="18">Cell division protein FtsW</fullName>
    </alternativeName>
    <alternativeName>
        <fullName evidence="15">Cell wall polymerase</fullName>
    </alternativeName>
    <alternativeName>
        <fullName evidence="14">Peptidoglycan polymerase</fullName>
    </alternativeName>
</protein>
<dbReference type="Pfam" id="PF01098">
    <property type="entry name" value="FTSW_RODA_SPOVE"/>
    <property type="match status" value="1"/>
</dbReference>
<evidence type="ECO:0000256" key="7">
    <source>
        <dbReference type="ARBA" id="ARBA00022692"/>
    </source>
</evidence>
<dbReference type="EC" id="2.4.99.28" evidence="19"/>
<name>A0A1I5IXZ2_9HYPH</name>
<evidence type="ECO:0000256" key="15">
    <source>
        <dbReference type="ARBA" id="ARBA00033270"/>
    </source>
</evidence>
<keyword evidence="7 21" id="KW-0812">Transmembrane</keyword>